<dbReference type="Proteomes" id="UP001278087">
    <property type="component" value="Unassembled WGS sequence"/>
</dbReference>
<feature type="coiled-coil region" evidence="12">
    <location>
        <begin position="474"/>
        <end position="501"/>
    </location>
</feature>
<keyword evidence="7 14" id="KW-1133">Transmembrane helix</keyword>
<evidence type="ECO:0000256" key="10">
    <source>
        <dbReference type="ARBA" id="ARBA00029447"/>
    </source>
</evidence>
<keyword evidence="2" id="KW-1003">Cell membrane</keyword>
<dbReference type="FunFam" id="3.30.450.20:FF:000046">
    <property type="entry name" value="Aerotaxis sensor receptor"/>
    <property type="match status" value="1"/>
</dbReference>
<reference evidence="19 20" key="1">
    <citation type="submission" date="2017-04" db="EMBL/GenBank/DDBJ databases">
        <title>Emergence of KPC-2-producing Citrobacter isolates from sediments of a Chinese river.</title>
        <authorList>
            <person name="Zheng B."/>
        </authorList>
    </citation>
    <scope>NUCLEOTIDE SEQUENCE [LARGE SCALE GENOMIC DNA]</scope>
    <source>
        <strain evidence="19 20">C191</strain>
    </source>
</reference>
<dbReference type="InterPro" id="IPR013655">
    <property type="entry name" value="PAS_fold_3"/>
</dbReference>
<evidence type="ECO:0000256" key="6">
    <source>
        <dbReference type="ARBA" id="ARBA00022692"/>
    </source>
</evidence>
<keyword evidence="6 14" id="KW-0812">Transmembrane</keyword>
<sequence length="563" mass="60133">MRTNMPVTNSEYILKDTETVVSKTDLSGNITYVNQDFCIISGFSEEELIGSPQNIVRHPDMPAEAFKDFWSTIKAGKAWTGLVKNRCKNGDYYWVEANAAPMLENGKMVGYTSIRVKPSREQVAAADKAYRTIKSGSNELQVHEGSVVARSFFRRFDWLAILSIRSKIMLSSGLLTLLFIANLVFSASGNKQFDAWSSAASILGIVLGLVSGFLLYRAVVVPLQNVKHDIERMSAGDLSAKIDANGDDELAQMIQSLRVLQTNVKLLVGQIKEATDVVNSGAAEIATGNADLSARTESQASSLEETASSMEELTSTVKQNADNAREANRLVASASETAIKGGQAVGQVVGTMGSIKESSRKIVDIIGVIDGIAFQTNILALNAAVEAARAGEQGRGFAVVAAEVRNLAQRSAGAAKEIKSLISDSVERVEAGSKLVDDAGKTMDEIVTQVKQVAGYMSDITLASQEQSEGIEQVNQAITQMDEVTQQNAALVEQAAAAAEEMQSQAGKLAQLVDSFKLVSGAQATRSGNTQPVAIRAPTPVARKPVAAIRTATPKKLALTGRR</sequence>
<dbReference type="Gene3D" id="1.10.287.950">
    <property type="entry name" value="Methyl-accepting chemotaxis protein"/>
    <property type="match status" value="1"/>
</dbReference>
<accession>A0AA44SHH4</accession>
<dbReference type="InterPro" id="IPR003660">
    <property type="entry name" value="HAMP_dom"/>
</dbReference>
<dbReference type="InterPro" id="IPR004089">
    <property type="entry name" value="MCPsignal_dom"/>
</dbReference>
<dbReference type="Pfam" id="PF00015">
    <property type="entry name" value="MCPsignal"/>
    <property type="match status" value="1"/>
</dbReference>
<dbReference type="PANTHER" id="PTHR43531:SF14">
    <property type="entry name" value="METHYL-ACCEPTING CHEMOTAXIS PROTEIN I-RELATED"/>
    <property type="match status" value="1"/>
</dbReference>
<protein>
    <submittedName>
        <fullName evidence="18 19">Chemotaxis protein</fullName>
    </submittedName>
</protein>
<gene>
    <name evidence="19" type="ORF">B9P89_29665</name>
    <name evidence="18" type="ORF">RYZ67_27810</name>
</gene>
<dbReference type="GO" id="GO:0052131">
    <property type="term" value="P:positive aerotaxis"/>
    <property type="evidence" value="ECO:0007669"/>
    <property type="project" value="UniProtKB-ARBA"/>
</dbReference>
<evidence type="ECO:0000259" key="17">
    <source>
        <dbReference type="PROSITE" id="PS50885"/>
    </source>
</evidence>
<comment type="subcellular location">
    <subcellularLocation>
        <location evidence="1">Cell inner membrane</location>
        <topology evidence="1">Multi-pass membrane protein</topology>
    </subcellularLocation>
</comment>
<feature type="transmembrane region" description="Helical" evidence="14">
    <location>
        <begin position="195"/>
        <end position="216"/>
    </location>
</feature>
<evidence type="ECO:0000313" key="20">
    <source>
        <dbReference type="Proteomes" id="UP000215827"/>
    </source>
</evidence>
<dbReference type="GO" id="GO:0007165">
    <property type="term" value="P:signal transduction"/>
    <property type="evidence" value="ECO:0007669"/>
    <property type="project" value="UniProtKB-KW"/>
</dbReference>
<feature type="region of interest" description="Disordered" evidence="13">
    <location>
        <begin position="293"/>
        <end position="322"/>
    </location>
</feature>
<comment type="caution">
    <text evidence="19">The sequence shown here is derived from an EMBL/GenBank/DDBJ whole genome shotgun (WGS) entry which is preliminary data.</text>
</comment>
<keyword evidence="12" id="KW-0175">Coiled coil</keyword>
<evidence type="ECO:0000256" key="8">
    <source>
        <dbReference type="ARBA" id="ARBA00023136"/>
    </source>
</evidence>
<evidence type="ECO:0000256" key="14">
    <source>
        <dbReference type="SAM" id="Phobius"/>
    </source>
</evidence>
<evidence type="ECO:0000256" key="5">
    <source>
        <dbReference type="ARBA" id="ARBA00022519"/>
    </source>
</evidence>
<keyword evidence="8 14" id="KW-0472">Membrane</keyword>
<dbReference type="SMART" id="SM00304">
    <property type="entry name" value="HAMP"/>
    <property type="match status" value="1"/>
</dbReference>
<dbReference type="PROSITE" id="PS50885">
    <property type="entry name" value="HAMP"/>
    <property type="match status" value="1"/>
</dbReference>
<dbReference type="PROSITE" id="PS50111">
    <property type="entry name" value="CHEMOTAXIS_TRANSDUC_2"/>
    <property type="match status" value="1"/>
</dbReference>
<evidence type="ECO:0000259" key="15">
    <source>
        <dbReference type="PROSITE" id="PS50111"/>
    </source>
</evidence>
<comment type="similarity">
    <text evidence="10">Belongs to the methyl-accepting chemotaxis (MCP) protein family.</text>
</comment>
<dbReference type="SUPFAM" id="SSF55785">
    <property type="entry name" value="PYP-like sensor domain (PAS domain)"/>
    <property type="match status" value="1"/>
</dbReference>
<feature type="domain" description="HAMP" evidence="17">
    <location>
        <begin position="217"/>
        <end position="269"/>
    </location>
</feature>
<dbReference type="EMBL" id="JAWPBU010000097">
    <property type="protein sequence ID" value="MDW2762228.1"/>
    <property type="molecule type" value="Genomic_DNA"/>
</dbReference>
<dbReference type="PANTHER" id="PTHR43531">
    <property type="entry name" value="PROTEIN ICFG"/>
    <property type="match status" value="1"/>
</dbReference>
<dbReference type="SMART" id="SM00283">
    <property type="entry name" value="MA"/>
    <property type="match status" value="1"/>
</dbReference>
<keyword evidence="5" id="KW-0997">Cell inner membrane</keyword>
<dbReference type="Pfam" id="PF08447">
    <property type="entry name" value="PAS_3"/>
    <property type="match status" value="1"/>
</dbReference>
<evidence type="ECO:0000256" key="7">
    <source>
        <dbReference type="ARBA" id="ARBA00022989"/>
    </source>
</evidence>
<evidence type="ECO:0000313" key="19">
    <source>
        <dbReference type="EMBL" id="OYQ91626.1"/>
    </source>
</evidence>
<evidence type="ECO:0000256" key="11">
    <source>
        <dbReference type="PROSITE-ProRule" id="PRU00284"/>
    </source>
</evidence>
<evidence type="ECO:0000256" key="12">
    <source>
        <dbReference type="SAM" id="Coils"/>
    </source>
</evidence>
<dbReference type="InterPro" id="IPR051310">
    <property type="entry name" value="MCP_chemotaxis"/>
</dbReference>
<keyword evidence="9 11" id="KW-0807">Transducer</keyword>
<dbReference type="GO" id="GO:0004888">
    <property type="term" value="F:transmembrane signaling receptor activity"/>
    <property type="evidence" value="ECO:0007669"/>
    <property type="project" value="TreeGrafter"/>
</dbReference>
<dbReference type="PROSITE" id="PS50112">
    <property type="entry name" value="PAS"/>
    <property type="match status" value="1"/>
</dbReference>
<keyword evidence="3" id="KW-0488">Methylation</keyword>
<dbReference type="NCBIfam" id="TIGR00229">
    <property type="entry name" value="sensory_box"/>
    <property type="match status" value="1"/>
</dbReference>
<evidence type="ECO:0000259" key="16">
    <source>
        <dbReference type="PROSITE" id="PS50112"/>
    </source>
</evidence>
<feature type="domain" description="Methyl-accepting transducer" evidence="15">
    <location>
        <begin position="274"/>
        <end position="503"/>
    </location>
</feature>
<evidence type="ECO:0000256" key="9">
    <source>
        <dbReference type="ARBA" id="ARBA00023224"/>
    </source>
</evidence>
<evidence type="ECO:0000256" key="3">
    <source>
        <dbReference type="ARBA" id="ARBA00022481"/>
    </source>
</evidence>
<reference evidence="18" key="2">
    <citation type="submission" date="2023-10" db="EMBL/GenBank/DDBJ databases">
        <title>Fecal carriage and genetic characteristics of carbapenem-resistant Enterobacterales among healthy adults from four provinces of China.</title>
        <authorList>
            <person name="Li Y."/>
            <person name="Zhang R."/>
        </authorList>
    </citation>
    <scope>NUCLEOTIDE SEQUENCE</scope>
    <source>
        <strain evidence="18">HN-136</strain>
    </source>
</reference>
<organism evidence="19 20">
    <name type="scientific">Citrobacter freundii</name>
    <dbReference type="NCBI Taxonomy" id="546"/>
    <lineage>
        <taxon>Bacteria</taxon>
        <taxon>Pseudomonadati</taxon>
        <taxon>Pseudomonadota</taxon>
        <taxon>Gammaproteobacteria</taxon>
        <taxon>Enterobacterales</taxon>
        <taxon>Enterobacteriaceae</taxon>
        <taxon>Citrobacter</taxon>
        <taxon>Citrobacter freundii complex</taxon>
    </lineage>
</organism>
<dbReference type="InterPro" id="IPR000014">
    <property type="entry name" value="PAS"/>
</dbReference>
<dbReference type="EMBL" id="NEFA01000101">
    <property type="protein sequence ID" value="OYQ91626.1"/>
    <property type="molecule type" value="Genomic_DNA"/>
</dbReference>
<dbReference type="CDD" id="cd11386">
    <property type="entry name" value="MCP_signal"/>
    <property type="match status" value="1"/>
</dbReference>
<dbReference type="Proteomes" id="UP000215827">
    <property type="component" value="Unassembled WGS sequence"/>
</dbReference>
<name>A0AA44SHH4_CITFR</name>
<dbReference type="CDD" id="cd06225">
    <property type="entry name" value="HAMP"/>
    <property type="match status" value="1"/>
</dbReference>
<keyword evidence="4" id="KW-0145">Chemotaxis</keyword>
<dbReference type="AlphaFoldDB" id="A0AA44SHH4"/>
<evidence type="ECO:0000313" key="18">
    <source>
        <dbReference type="EMBL" id="MDW2762228.1"/>
    </source>
</evidence>
<dbReference type="SUPFAM" id="SSF58104">
    <property type="entry name" value="Methyl-accepting chemotaxis protein (MCP) signaling domain"/>
    <property type="match status" value="1"/>
</dbReference>
<dbReference type="CDD" id="cd00130">
    <property type="entry name" value="PAS"/>
    <property type="match status" value="1"/>
</dbReference>
<evidence type="ECO:0000256" key="1">
    <source>
        <dbReference type="ARBA" id="ARBA00004429"/>
    </source>
</evidence>
<evidence type="ECO:0000256" key="13">
    <source>
        <dbReference type="SAM" id="MobiDB-lite"/>
    </source>
</evidence>
<feature type="compositionally biased region" description="Polar residues" evidence="13">
    <location>
        <begin position="295"/>
        <end position="322"/>
    </location>
</feature>
<dbReference type="Pfam" id="PF00672">
    <property type="entry name" value="HAMP"/>
    <property type="match status" value="1"/>
</dbReference>
<dbReference type="RefSeq" id="WP_032309858.1">
    <property type="nucleotide sequence ID" value="NZ_CP137189.1"/>
</dbReference>
<dbReference type="InterPro" id="IPR035965">
    <property type="entry name" value="PAS-like_dom_sf"/>
</dbReference>
<evidence type="ECO:0000256" key="2">
    <source>
        <dbReference type="ARBA" id="ARBA00022475"/>
    </source>
</evidence>
<feature type="domain" description="PAS" evidence="16">
    <location>
        <begin position="13"/>
        <end position="50"/>
    </location>
</feature>
<evidence type="ECO:0000256" key="4">
    <source>
        <dbReference type="ARBA" id="ARBA00022500"/>
    </source>
</evidence>
<proteinExistence type="inferred from homology"/>
<dbReference type="GO" id="GO:0005886">
    <property type="term" value="C:plasma membrane"/>
    <property type="evidence" value="ECO:0007669"/>
    <property type="project" value="UniProtKB-SubCell"/>
</dbReference>
<dbReference type="Gene3D" id="3.30.450.20">
    <property type="entry name" value="PAS domain"/>
    <property type="match status" value="1"/>
</dbReference>
<feature type="transmembrane region" description="Helical" evidence="14">
    <location>
        <begin position="168"/>
        <end position="189"/>
    </location>
</feature>
<dbReference type="FunFam" id="1.10.287.950:FF:000001">
    <property type="entry name" value="Methyl-accepting chemotaxis sensory transducer"/>
    <property type="match status" value="1"/>
</dbReference>